<organism evidence="2 3">
    <name type="scientific">Colocasia esculenta</name>
    <name type="common">Wild taro</name>
    <name type="synonym">Arum esculentum</name>
    <dbReference type="NCBI Taxonomy" id="4460"/>
    <lineage>
        <taxon>Eukaryota</taxon>
        <taxon>Viridiplantae</taxon>
        <taxon>Streptophyta</taxon>
        <taxon>Embryophyta</taxon>
        <taxon>Tracheophyta</taxon>
        <taxon>Spermatophyta</taxon>
        <taxon>Magnoliopsida</taxon>
        <taxon>Liliopsida</taxon>
        <taxon>Araceae</taxon>
        <taxon>Aroideae</taxon>
        <taxon>Colocasieae</taxon>
        <taxon>Colocasia</taxon>
    </lineage>
</organism>
<evidence type="ECO:0000313" key="2">
    <source>
        <dbReference type="EMBL" id="MQM07882.1"/>
    </source>
</evidence>
<keyword evidence="3" id="KW-1185">Reference proteome</keyword>
<feature type="transmembrane region" description="Helical" evidence="1">
    <location>
        <begin position="20"/>
        <end position="41"/>
    </location>
</feature>
<protein>
    <submittedName>
        <fullName evidence="2">Uncharacterized protein</fullName>
    </submittedName>
</protein>
<accession>A0A843WCL1</accession>
<keyword evidence="1" id="KW-0812">Transmembrane</keyword>
<proteinExistence type="predicted"/>
<sequence>MPQALVLSSSFVEIWLCKLVIYIKCGVFLCVFTDCGLVSLARLRPVRGRRTRVKYVIGLTGLAEAFCHSWYQSKKFLKWLIEEIGVVEVMIRRKDVVEVEAVVEVRVVVVEVGELAWVPEQVQHRVQELLHELGHRRALLEVDGLSEEDESVDAWVAACHGIWVDYAEAHIMWMGYSGEGDSGWRPLIRPDLDEFD</sequence>
<dbReference type="Proteomes" id="UP000652761">
    <property type="component" value="Unassembled WGS sequence"/>
</dbReference>
<feature type="non-terminal residue" evidence="2">
    <location>
        <position position="196"/>
    </location>
</feature>
<dbReference type="EMBL" id="NMUH01003977">
    <property type="protein sequence ID" value="MQM07882.1"/>
    <property type="molecule type" value="Genomic_DNA"/>
</dbReference>
<comment type="caution">
    <text evidence="2">The sequence shown here is derived from an EMBL/GenBank/DDBJ whole genome shotgun (WGS) entry which is preliminary data.</text>
</comment>
<reference evidence="2" key="1">
    <citation type="submission" date="2017-07" db="EMBL/GenBank/DDBJ databases">
        <title>Taro Niue Genome Assembly and Annotation.</title>
        <authorList>
            <person name="Atibalentja N."/>
            <person name="Keating K."/>
            <person name="Fields C.J."/>
        </authorList>
    </citation>
    <scope>NUCLEOTIDE SEQUENCE</scope>
    <source>
        <strain evidence="2">Niue_2</strain>
        <tissue evidence="2">Leaf</tissue>
    </source>
</reference>
<evidence type="ECO:0000256" key="1">
    <source>
        <dbReference type="SAM" id="Phobius"/>
    </source>
</evidence>
<evidence type="ECO:0000313" key="3">
    <source>
        <dbReference type="Proteomes" id="UP000652761"/>
    </source>
</evidence>
<keyword evidence="1" id="KW-0472">Membrane</keyword>
<keyword evidence="1" id="KW-1133">Transmembrane helix</keyword>
<gene>
    <name evidence="2" type="ORF">Taro_040726</name>
</gene>
<dbReference type="AlphaFoldDB" id="A0A843WCL1"/>
<name>A0A843WCL1_COLES</name>